<dbReference type="Proteomes" id="UP000680206">
    <property type="component" value="Unassembled WGS sequence"/>
</dbReference>
<sequence length="369" mass="39319">MSHTESAFGESPGPSMVTTLAEIVTLVPFMLGFTPTDSLVVVGIGDPPGPAMRVGLAPADQPIEVKDAVAAAAGERVASVMTHNQATAVIVVGYGDSEPVTAFGTIVETVLREAGVQVLQGVRVQDDRFWSFTCPDSQCCPPEGTPLNSQTSVVAAEAVLRGFSVADSRDTVPARLAPVTGQEADRVKAAIKEASDHLTDRTQNLNPAARRLYLIDQGEELIDSLYERIRGRAAFETVDHLEIARLLILLQEPYNRDLAMIGIGSDHAAEFLEFWGQVLTRAIPGLVSGPACLTVQAALCAGEGVIAKAAVERGTEDAPDDPMLILLRQMVDVGANPEEGPAVTPEEFSEGYRTEIKQLRRDARHDAAS</sequence>
<dbReference type="EMBL" id="JAGEPF010000040">
    <property type="protein sequence ID" value="MBO2465005.1"/>
    <property type="molecule type" value="Genomic_DNA"/>
</dbReference>
<evidence type="ECO:0000313" key="1">
    <source>
        <dbReference type="EMBL" id="MBO2465005.1"/>
    </source>
</evidence>
<accession>A0ABS3S7N9</accession>
<organism evidence="1 2">
    <name type="scientific">Actinomadura violacea</name>
    <dbReference type="NCBI Taxonomy" id="2819934"/>
    <lineage>
        <taxon>Bacteria</taxon>
        <taxon>Bacillati</taxon>
        <taxon>Actinomycetota</taxon>
        <taxon>Actinomycetes</taxon>
        <taxon>Streptosporangiales</taxon>
        <taxon>Thermomonosporaceae</taxon>
        <taxon>Actinomadura</taxon>
    </lineage>
</organism>
<keyword evidence="2" id="KW-1185">Reference proteome</keyword>
<proteinExistence type="predicted"/>
<dbReference type="InterPro" id="IPR025447">
    <property type="entry name" value="DUF4192"/>
</dbReference>
<evidence type="ECO:0000313" key="2">
    <source>
        <dbReference type="Proteomes" id="UP000680206"/>
    </source>
</evidence>
<comment type="caution">
    <text evidence="1">The sequence shown here is derived from an EMBL/GenBank/DDBJ whole genome shotgun (WGS) entry which is preliminary data.</text>
</comment>
<dbReference type="RefSeq" id="WP_208251868.1">
    <property type="nucleotide sequence ID" value="NZ_JAGEPF010000040.1"/>
</dbReference>
<name>A0ABS3S7N9_9ACTN</name>
<dbReference type="Pfam" id="PF13830">
    <property type="entry name" value="DUF4192"/>
    <property type="match status" value="1"/>
</dbReference>
<protein>
    <submittedName>
        <fullName evidence="1">DUF4192 domain-containing protein</fullName>
    </submittedName>
</protein>
<gene>
    <name evidence="1" type="ORF">J4709_46310</name>
</gene>
<reference evidence="1 2" key="1">
    <citation type="submission" date="2021-03" db="EMBL/GenBank/DDBJ databases">
        <title>Actinomadura violae sp. nov., isolated from lichen in Thailand.</title>
        <authorList>
            <person name="Kanchanasin P."/>
            <person name="Saeng-In P."/>
            <person name="Phongsopitanun W."/>
            <person name="Yuki M."/>
            <person name="Kudo T."/>
            <person name="Ohkuma M."/>
            <person name="Tanasupawat S."/>
        </authorList>
    </citation>
    <scope>NUCLEOTIDE SEQUENCE [LARGE SCALE GENOMIC DNA]</scope>
    <source>
        <strain evidence="1 2">LCR2-06</strain>
    </source>
</reference>